<dbReference type="RefSeq" id="WP_067392503.1">
    <property type="nucleotide sequence ID" value="NZ_JXKH01000001.1"/>
</dbReference>
<gene>
    <name evidence="4" type="ORF">RU97_GL000481</name>
</gene>
<dbReference type="InterPro" id="IPR000182">
    <property type="entry name" value="GNAT_dom"/>
</dbReference>
<dbReference type="PANTHER" id="PTHR43877">
    <property type="entry name" value="AMINOALKYLPHOSPHONATE N-ACETYLTRANSFERASE-RELATED-RELATED"/>
    <property type="match status" value="1"/>
</dbReference>
<keyword evidence="5" id="KW-1185">Reference proteome</keyword>
<dbReference type="Pfam" id="PF00583">
    <property type="entry name" value="Acetyltransf_1"/>
    <property type="match status" value="1"/>
</dbReference>
<evidence type="ECO:0000259" key="3">
    <source>
        <dbReference type="PROSITE" id="PS51186"/>
    </source>
</evidence>
<keyword evidence="1 4" id="KW-0808">Transferase</keyword>
<name>A0A1L8RKI5_9ENTE</name>
<dbReference type="InterPro" id="IPR016181">
    <property type="entry name" value="Acyl_CoA_acyltransferase"/>
</dbReference>
<sequence>MTLRYIRQATKADLPAMLTIIADAKALLKADGSPQWQDGSPSQAQLLADIEKQQSYVLILGDKIVGTAALVTEPDPHYAEIEAGAWRSTLPYATIHRIAVASNYRGQQLAHYFCSNLISRAYSLGFRALRIDTHQQNLRMQELITALDFHYCGIIYVAPTPHGRRLAYELILGAED</sequence>
<comment type="caution">
    <text evidence="4">The sequence shown here is derived from an EMBL/GenBank/DDBJ whole genome shotgun (WGS) entry which is preliminary data.</text>
</comment>
<organism evidence="4 5">
    <name type="scientific">Enterococcus canis</name>
    <dbReference type="NCBI Taxonomy" id="214095"/>
    <lineage>
        <taxon>Bacteria</taxon>
        <taxon>Bacillati</taxon>
        <taxon>Bacillota</taxon>
        <taxon>Bacilli</taxon>
        <taxon>Lactobacillales</taxon>
        <taxon>Enterococcaceae</taxon>
        <taxon>Enterococcus</taxon>
    </lineage>
</organism>
<dbReference type="PROSITE" id="PS51186">
    <property type="entry name" value="GNAT"/>
    <property type="match status" value="1"/>
</dbReference>
<dbReference type="EMBL" id="JXKH01000001">
    <property type="protein sequence ID" value="OJG20248.1"/>
    <property type="molecule type" value="Genomic_DNA"/>
</dbReference>
<keyword evidence="2" id="KW-0012">Acyltransferase</keyword>
<dbReference type="AlphaFoldDB" id="A0A1L8RKI5"/>
<proteinExistence type="predicted"/>
<protein>
    <submittedName>
        <fullName evidence="4">N-acetyltransferase GCN5</fullName>
    </submittedName>
</protein>
<dbReference type="CDD" id="cd04301">
    <property type="entry name" value="NAT_SF"/>
    <property type="match status" value="1"/>
</dbReference>
<evidence type="ECO:0000256" key="1">
    <source>
        <dbReference type="ARBA" id="ARBA00022679"/>
    </source>
</evidence>
<reference evidence="4 5" key="1">
    <citation type="submission" date="2014-12" db="EMBL/GenBank/DDBJ databases">
        <title>Draft genome sequences of 29 type strains of Enterococci.</title>
        <authorList>
            <person name="Zhong Z."/>
            <person name="Sun Z."/>
            <person name="Liu W."/>
            <person name="Zhang W."/>
            <person name="Zhang H."/>
        </authorList>
    </citation>
    <scope>NUCLEOTIDE SEQUENCE [LARGE SCALE GENOMIC DNA]</scope>
    <source>
        <strain evidence="4 5">DSM 17029</strain>
    </source>
</reference>
<dbReference type="Gene3D" id="3.40.630.30">
    <property type="match status" value="1"/>
</dbReference>
<dbReference type="SUPFAM" id="SSF55729">
    <property type="entry name" value="Acyl-CoA N-acyltransferases (Nat)"/>
    <property type="match status" value="1"/>
</dbReference>
<dbReference type="InterPro" id="IPR050832">
    <property type="entry name" value="Bact_Acetyltransf"/>
</dbReference>
<dbReference type="Proteomes" id="UP000181884">
    <property type="component" value="Unassembled WGS sequence"/>
</dbReference>
<evidence type="ECO:0000313" key="4">
    <source>
        <dbReference type="EMBL" id="OJG20248.1"/>
    </source>
</evidence>
<evidence type="ECO:0000313" key="5">
    <source>
        <dbReference type="Proteomes" id="UP000181884"/>
    </source>
</evidence>
<dbReference type="GO" id="GO:0016747">
    <property type="term" value="F:acyltransferase activity, transferring groups other than amino-acyl groups"/>
    <property type="evidence" value="ECO:0007669"/>
    <property type="project" value="InterPro"/>
</dbReference>
<dbReference type="STRING" id="214095.RU97_GL000481"/>
<feature type="domain" description="N-acetyltransferase" evidence="3">
    <location>
        <begin position="4"/>
        <end position="175"/>
    </location>
</feature>
<accession>A0A1L8RKI5</accession>
<evidence type="ECO:0000256" key="2">
    <source>
        <dbReference type="ARBA" id="ARBA00023315"/>
    </source>
</evidence>